<keyword evidence="1" id="KW-0677">Repeat</keyword>
<dbReference type="Pfam" id="PF01535">
    <property type="entry name" value="PPR"/>
    <property type="match status" value="3"/>
</dbReference>
<dbReference type="PANTHER" id="PTHR47926:SF478">
    <property type="entry name" value="PENTACOTRIPEPTIDE-REPEAT REGION OF PRORP DOMAIN-CONTAINING PROTEIN"/>
    <property type="match status" value="1"/>
</dbReference>
<feature type="repeat" description="PPR" evidence="2">
    <location>
        <begin position="63"/>
        <end position="97"/>
    </location>
</feature>
<protein>
    <submittedName>
        <fullName evidence="3">Pentatricopeptide repeat-containing protein, mitochondrial</fullName>
    </submittedName>
</protein>
<accession>A0A445JZ32</accession>
<dbReference type="Proteomes" id="UP000289340">
    <property type="component" value="Chromosome 7"/>
</dbReference>
<dbReference type="GO" id="GO:0003723">
    <property type="term" value="F:RNA binding"/>
    <property type="evidence" value="ECO:0007669"/>
    <property type="project" value="InterPro"/>
</dbReference>
<dbReference type="Gene3D" id="1.25.40.10">
    <property type="entry name" value="Tetratricopeptide repeat domain"/>
    <property type="match status" value="1"/>
</dbReference>
<evidence type="ECO:0000313" key="4">
    <source>
        <dbReference type="Proteomes" id="UP000289340"/>
    </source>
</evidence>
<dbReference type="AlphaFoldDB" id="A0A445JZ32"/>
<sequence length="97" mass="11605">MKRCNVFISRLCKEGKIDNVRKVFDEMPEWDIGLWTTMITGYLKYGMIREARKLFDRRDAKKNVVTWTAMANGYIKFNQVKEAERLFYEMPLRDVVS</sequence>
<dbReference type="InterPro" id="IPR046960">
    <property type="entry name" value="PPR_At4g14850-like_plant"/>
</dbReference>
<comment type="caution">
    <text evidence="3">The sequence shown here is derived from an EMBL/GenBank/DDBJ whole genome shotgun (WGS) entry which is preliminary data.</text>
</comment>
<evidence type="ECO:0000313" key="3">
    <source>
        <dbReference type="EMBL" id="RZC03741.1"/>
    </source>
</evidence>
<evidence type="ECO:0000256" key="1">
    <source>
        <dbReference type="ARBA" id="ARBA00022737"/>
    </source>
</evidence>
<feature type="repeat" description="PPR" evidence="2">
    <location>
        <begin position="1"/>
        <end position="34"/>
    </location>
</feature>
<dbReference type="GO" id="GO:0009451">
    <property type="term" value="P:RNA modification"/>
    <property type="evidence" value="ECO:0007669"/>
    <property type="project" value="InterPro"/>
</dbReference>
<organism evidence="3 4">
    <name type="scientific">Glycine soja</name>
    <name type="common">Wild soybean</name>
    <dbReference type="NCBI Taxonomy" id="3848"/>
    <lineage>
        <taxon>Eukaryota</taxon>
        <taxon>Viridiplantae</taxon>
        <taxon>Streptophyta</taxon>
        <taxon>Embryophyta</taxon>
        <taxon>Tracheophyta</taxon>
        <taxon>Spermatophyta</taxon>
        <taxon>Magnoliopsida</taxon>
        <taxon>eudicotyledons</taxon>
        <taxon>Gunneridae</taxon>
        <taxon>Pentapetalae</taxon>
        <taxon>rosids</taxon>
        <taxon>fabids</taxon>
        <taxon>Fabales</taxon>
        <taxon>Fabaceae</taxon>
        <taxon>Papilionoideae</taxon>
        <taxon>50 kb inversion clade</taxon>
        <taxon>NPAAA clade</taxon>
        <taxon>indigoferoid/millettioid clade</taxon>
        <taxon>Phaseoleae</taxon>
        <taxon>Glycine</taxon>
        <taxon>Glycine subgen. Soja</taxon>
    </lineage>
</organism>
<dbReference type="PANTHER" id="PTHR47926">
    <property type="entry name" value="PENTATRICOPEPTIDE REPEAT-CONTAINING PROTEIN"/>
    <property type="match status" value="1"/>
</dbReference>
<gene>
    <name evidence="3" type="ORF">D0Y65_018406</name>
</gene>
<evidence type="ECO:0000256" key="2">
    <source>
        <dbReference type="PROSITE-ProRule" id="PRU00708"/>
    </source>
</evidence>
<name>A0A445JZ32_GLYSO</name>
<dbReference type="InterPro" id="IPR011990">
    <property type="entry name" value="TPR-like_helical_dom_sf"/>
</dbReference>
<dbReference type="EMBL" id="QZWG01000007">
    <property type="protein sequence ID" value="RZC03741.1"/>
    <property type="molecule type" value="Genomic_DNA"/>
</dbReference>
<proteinExistence type="predicted"/>
<dbReference type="NCBIfam" id="TIGR00756">
    <property type="entry name" value="PPR"/>
    <property type="match status" value="3"/>
</dbReference>
<reference evidence="3 4" key="1">
    <citation type="submission" date="2018-09" db="EMBL/GenBank/DDBJ databases">
        <title>A high-quality reference genome of wild soybean provides a powerful tool to mine soybean genomes.</title>
        <authorList>
            <person name="Xie M."/>
            <person name="Chung C.Y.L."/>
            <person name="Li M.-W."/>
            <person name="Wong F.-L."/>
            <person name="Chan T.-F."/>
            <person name="Lam H.-M."/>
        </authorList>
    </citation>
    <scope>NUCLEOTIDE SEQUENCE [LARGE SCALE GENOMIC DNA]</scope>
    <source>
        <strain evidence="4">cv. W05</strain>
        <tissue evidence="3">Hypocotyl of etiolated seedlings</tissue>
    </source>
</reference>
<dbReference type="PROSITE" id="PS51375">
    <property type="entry name" value="PPR"/>
    <property type="match status" value="2"/>
</dbReference>
<dbReference type="InterPro" id="IPR002885">
    <property type="entry name" value="PPR_rpt"/>
</dbReference>
<keyword evidence="4" id="KW-1185">Reference proteome</keyword>